<accession>A0A1E7R988</accession>
<sequence>MTIKLDKLFSDTVILDIQQLTYIQNYAKENVVRQWLQELVELELGEAAKQIFVTLLELRNLNCEDTIRCQLLGIIEPILAQILISLEKHYLNQSLLETKRDQQIAELVLEIKSLYALIYSEIFKRTQRQLETRKFSILEFNLKKKLLNIQKTAALNALYHLTQLLHSLHLIYLDIPKRFWLLAYSIYHLAKAKGITDEKIESNKLIHLHIQTLEQAFKELLLLHILNSHKLRQAETRQLMLCIPYWVDLVNISNHPQHQSKYELNFYQDQPPKPYMERPSHHAESYFLDTYQLKNYITETLGNSKKCHSEIEEKNLSSVLKFHILSILDENNVRKSTRYSQEGEVELLLGITSAHFFLSKAKHFKETLLLLNDTSNFDGRQLRLDEHGLSHHEIQISSRTYAQRFNAEISKIYTANLVNRSDEGMCLQWTSASANHLRTGRFILFRERSDDPWTSGIVRWIKSMDHEIVQFGIELFTQHMCPAAVRIVSKQQEYVYHPAIILVNHTNQYTIILQSSQIFSENQNLLLRLAQEEIRIFLKTGSILTSNCARFEFDVLEPPKRTLLQHYIEQHAYSANTQDLWESLK</sequence>
<dbReference type="AlphaFoldDB" id="A0A1E7R988"/>
<dbReference type="RefSeq" id="WP_070069877.1">
    <property type="nucleotide sequence ID" value="NZ_MKKK01000023.1"/>
</dbReference>
<dbReference type="STRING" id="1262585.BJI46_02690"/>
<evidence type="ECO:0000313" key="2">
    <source>
        <dbReference type="Proteomes" id="UP000185895"/>
    </source>
</evidence>
<organism evidence="1 2">
    <name type="scientific">Acinetobacter qingfengensis</name>
    <dbReference type="NCBI Taxonomy" id="1262585"/>
    <lineage>
        <taxon>Bacteria</taxon>
        <taxon>Pseudomonadati</taxon>
        <taxon>Pseudomonadota</taxon>
        <taxon>Gammaproteobacteria</taxon>
        <taxon>Moraxellales</taxon>
        <taxon>Moraxellaceae</taxon>
        <taxon>Acinetobacter</taxon>
    </lineage>
</organism>
<protein>
    <recommendedName>
        <fullName evidence="3">GTPase</fullName>
    </recommendedName>
</protein>
<evidence type="ECO:0008006" key="3">
    <source>
        <dbReference type="Google" id="ProtNLM"/>
    </source>
</evidence>
<comment type="caution">
    <text evidence="1">The sequence shown here is derived from an EMBL/GenBank/DDBJ whole genome shotgun (WGS) entry which is preliminary data.</text>
</comment>
<name>A0A1E7R988_9GAMM</name>
<evidence type="ECO:0000313" key="1">
    <source>
        <dbReference type="EMBL" id="OEY95842.1"/>
    </source>
</evidence>
<dbReference type="Proteomes" id="UP000185895">
    <property type="component" value="Unassembled WGS sequence"/>
</dbReference>
<dbReference type="EMBL" id="MKKK01000023">
    <property type="protein sequence ID" value="OEY95842.1"/>
    <property type="molecule type" value="Genomic_DNA"/>
</dbReference>
<dbReference type="OrthoDB" id="5724405at2"/>
<proteinExistence type="predicted"/>
<keyword evidence="2" id="KW-1185">Reference proteome</keyword>
<gene>
    <name evidence="1" type="ORF">BJI46_02690</name>
</gene>
<reference evidence="1 2" key="1">
    <citation type="submission" date="2016-09" db="EMBL/GenBank/DDBJ databases">
        <authorList>
            <person name="Capua I."/>
            <person name="De Benedictis P."/>
            <person name="Joannis T."/>
            <person name="Lombin L.H."/>
            <person name="Cattoli G."/>
        </authorList>
    </citation>
    <scope>NUCLEOTIDE SEQUENCE [LARGE SCALE GENOMIC DNA]</scope>
    <source>
        <strain evidence="1 2">ANC 4671</strain>
    </source>
</reference>